<evidence type="ECO:0000313" key="9">
    <source>
        <dbReference type="Proteomes" id="UP000473571"/>
    </source>
</evidence>
<accession>A0A6L3MLC5</accession>
<protein>
    <submittedName>
        <fullName evidence="8">Lysine N(6)-hydroxylase/L-ornithine N(5)-oxygenase family protein</fullName>
    </submittedName>
</protein>
<sequence length="159" mass="18467">MQRETVFDLIGVGFGPSNLALAVRLAERNGTRPLTHCFVERQPEFGWHRGMLLDDCRMQISFLKDLVTMRDPKSRYTFINYLFERGRLNEFVNLKNFYPTRVEFHDYLSWVADAFADQVHYSETVTAIEPVRGDGARIDALRVLSRDAAGHERQRVTRA</sequence>
<evidence type="ECO:0000256" key="2">
    <source>
        <dbReference type="ARBA" id="ARBA00004924"/>
    </source>
</evidence>
<dbReference type="Pfam" id="PF13434">
    <property type="entry name" value="Lys_Orn_oxgnase"/>
    <property type="match status" value="1"/>
</dbReference>
<keyword evidence="7" id="KW-0560">Oxidoreductase</keyword>
<dbReference type="Proteomes" id="UP000473571">
    <property type="component" value="Unassembled WGS sequence"/>
</dbReference>
<dbReference type="AlphaFoldDB" id="A0A6L3MLC5"/>
<dbReference type="RefSeq" id="WP_151007411.1">
    <property type="nucleotide sequence ID" value="NZ_VZOL01001356.1"/>
</dbReference>
<gene>
    <name evidence="8" type="ORF">F7R13_35480</name>
</gene>
<dbReference type="InterPro" id="IPR025700">
    <property type="entry name" value="Lys/Orn_oxygenase"/>
</dbReference>
<evidence type="ECO:0000256" key="6">
    <source>
        <dbReference type="ARBA" id="ARBA00022857"/>
    </source>
</evidence>
<dbReference type="GO" id="GO:0016491">
    <property type="term" value="F:oxidoreductase activity"/>
    <property type="evidence" value="ECO:0007669"/>
    <property type="project" value="UniProtKB-KW"/>
</dbReference>
<dbReference type="InterPro" id="IPR036188">
    <property type="entry name" value="FAD/NAD-bd_sf"/>
</dbReference>
<comment type="cofactor">
    <cofactor evidence="1">
        <name>FAD</name>
        <dbReference type="ChEBI" id="CHEBI:57692"/>
    </cofactor>
</comment>
<dbReference type="SUPFAM" id="SSF51905">
    <property type="entry name" value="FAD/NAD(P)-binding domain"/>
    <property type="match status" value="1"/>
</dbReference>
<dbReference type="EMBL" id="VZOL01001356">
    <property type="protein sequence ID" value="KAB0632235.1"/>
    <property type="molecule type" value="Genomic_DNA"/>
</dbReference>
<keyword evidence="5" id="KW-0274">FAD</keyword>
<organism evidence="8 9">
    <name type="scientific">Burkholderia territorii</name>
    <dbReference type="NCBI Taxonomy" id="1503055"/>
    <lineage>
        <taxon>Bacteria</taxon>
        <taxon>Pseudomonadati</taxon>
        <taxon>Pseudomonadota</taxon>
        <taxon>Betaproteobacteria</taxon>
        <taxon>Burkholderiales</taxon>
        <taxon>Burkholderiaceae</taxon>
        <taxon>Burkholderia</taxon>
        <taxon>Burkholderia cepacia complex</taxon>
    </lineage>
</organism>
<dbReference type="PANTHER" id="PTHR42802:SF1">
    <property type="entry name" value="L-ORNITHINE N(5)-MONOOXYGENASE"/>
    <property type="match status" value="1"/>
</dbReference>
<keyword evidence="6" id="KW-0521">NADP</keyword>
<comment type="caution">
    <text evidence="8">The sequence shown here is derived from an EMBL/GenBank/DDBJ whole genome shotgun (WGS) entry which is preliminary data.</text>
</comment>
<feature type="non-terminal residue" evidence="8">
    <location>
        <position position="159"/>
    </location>
</feature>
<proteinExistence type="inferred from homology"/>
<evidence type="ECO:0000256" key="3">
    <source>
        <dbReference type="ARBA" id="ARBA00007588"/>
    </source>
</evidence>
<comment type="similarity">
    <text evidence="3">Belongs to the lysine N(6)-hydroxylase/L-ornithine N(5)-oxygenase family.</text>
</comment>
<dbReference type="GO" id="GO:0006879">
    <property type="term" value="P:intracellular iron ion homeostasis"/>
    <property type="evidence" value="ECO:0007669"/>
    <property type="project" value="TreeGrafter"/>
</dbReference>
<comment type="pathway">
    <text evidence="2">Siderophore biosynthesis.</text>
</comment>
<reference evidence="8 9" key="1">
    <citation type="submission" date="2019-09" db="EMBL/GenBank/DDBJ databases">
        <title>Draft genome sequences of 48 bacterial type strains from the CCUG.</title>
        <authorList>
            <person name="Tunovic T."/>
            <person name="Pineiro-Iglesias B."/>
            <person name="Unosson C."/>
            <person name="Inganas E."/>
            <person name="Ohlen M."/>
            <person name="Cardew S."/>
            <person name="Jensie-Markopoulos S."/>
            <person name="Salva-Serra F."/>
            <person name="Jaen-Luchoro D."/>
            <person name="Karlsson R."/>
            <person name="Svensson-Stadler L."/>
            <person name="Chun J."/>
            <person name="Moore E."/>
        </authorList>
    </citation>
    <scope>NUCLEOTIDE SEQUENCE [LARGE SCALE GENOMIC DNA]</scope>
    <source>
        <strain evidence="8 9">CCUG 65687</strain>
    </source>
</reference>
<evidence type="ECO:0000256" key="1">
    <source>
        <dbReference type="ARBA" id="ARBA00001974"/>
    </source>
</evidence>
<evidence type="ECO:0000256" key="7">
    <source>
        <dbReference type="ARBA" id="ARBA00023002"/>
    </source>
</evidence>
<evidence type="ECO:0000313" key="8">
    <source>
        <dbReference type="EMBL" id="KAB0632235.1"/>
    </source>
</evidence>
<name>A0A6L3MLC5_9BURK</name>
<evidence type="ECO:0000256" key="5">
    <source>
        <dbReference type="ARBA" id="ARBA00022827"/>
    </source>
</evidence>
<dbReference type="PANTHER" id="PTHR42802">
    <property type="entry name" value="MONOOXYGENASE"/>
    <property type="match status" value="1"/>
</dbReference>
<evidence type="ECO:0000256" key="4">
    <source>
        <dbReference type="ARBA" id="ARBA00022630"/>
    </source>
</evidence>
<dbReference type="Gene3D" id="3.50.50.60">
    <property type="entry name" value="FAD/NAD(P)-binding domain"/>
    <property type="match status" value="1"/>
</dbReference>
<keyword evidence="4" id="KW-0285">Flavoprotein</keyword>